<evidence type="ECO:0000256" key="1">
    <source>
        <dbReference type="SAM" id="MobiDB-lite"/>
    </source>
</evidence>
<organism evidence="2 3">
    <name type="scientific">Comamonas serinivorans</name>
    <dbReference type="NCBI Taxonomy" id="1082851"/>
    <lineage>
        <taxon>Bacteria</taxon>
        <taxon>Pseudomonadati</taxon>
        <taxon>Pseudomonadota</taxon>
        <taxon>Betaproteobacteria</taxon>
        <taxon>Burkholderiales</taxon>
        <taxon>Comamonadaceae</taxon>
        <taxon>Comamonas</taxon>
    </lineage>
</organism>
<gene>
    <name evidence="2" type="ORF">CCO03_18125</name>
</gene>
<dbReference type="KEGG" id="cser:CCO03_18125"/>
<reference evidence="2 3" key="1">
    <citation type="submission" date="2017-05" db="EMBL/GenBank/DDBJ databases">
        <authorList>
            <person name="Song R."/>
            <person name="Chenine A.L."/>
            <person name="Ruprecht R.M."/>
        </authorList>
    </citation>
    <scope>NUCLEOTIDE SEQUENCE [LARGE SCALE GENOMIC DNA]</scope>
    <source>
        <strain evidence="2 3">DSM 26136</strain>
    </source>
</reference>
<dbReference type="AlphaFoldDB" id="A0A1Y0ESR5"/>
<dbReference type="PROSITE" id="PS51257">
    <property type="entry name" value="PROKAR_LIPOPROTEIN"/>
    <property type="match status" value="1"/>
</dbReference>
<evidence type="ECO:0000313" key="2">
    <source>
        <dbReference type="EMBL" id="ARU06339.1"/>
    </source>
</evidence>
<evidence type="ECO:0008006" key="4">
    <source>
        <dbReference type="Google" id="ProtNLM"/>
    </source>
</evidence>
<dbReference type="Proteomes" id="UP000196138">
    <property type="component" value="Chromosome"/>
</dbReference>
<sequence>MPRVASLAVWGLAFGCAVYWGLQLSNPSQLPASVAASGFAAQVDSKAVGRLLGQTDGPVTTATAPASRYDLLGVVRNGPSGAAIISVDGRPARHIVVGRPVGDADGGVTLSELGERSATLRTRDGASVQLTMQALTSPYTVSNGAPASAVKTPPLQPAAQAAAARAVPSASRLAQGDRVAPNRPTSPRVAQPRTLPPPAAEMGDAATQAPVAVRSAAATIPQGPVSSVLPR</sequence>
<feature type="region of interest" description="Disordered" evidence="1">
    <location>
        <begin position="166"/>
        <end position="231"/>
    </location>
</feature>
<proteinExistence type="predicted"/>
<protein>
    <recommendedName>
        <fullName evidence="4">Type II secretion system protein GspC N-terminal domain-containing protein</fullName>
    </recommendedName>
</protein>
<accession>A0A1Y0ESR5</accession>
<dbReference type="EMBL" id="CP021455">
    <property type="protein sequence ID" value="ARU06339.1"/>
    <property type="molecule type" value="Genomic_DNA"/>
</dbReference>
<name>A0A1Y0ESR5_9BURK</name>
<keyword evidence="3" id="KW-1185">Reference proteome</keyword>
<evidence type="ECO:0000313" key="3">
    <source>
        <dbReference type="Proteomes" id="UP000196138"/>
    </source>
</evidence>